<dbReference type="Proteomes" id="UP000027093">
    <property type="component" value="Chromosome"/>
</dbReference>
<dbReference type="AlphaFoldDB" id="A0A060HE69"/>
<dbReference type="EMBL" id="CP007536">
    <property type="protein sequence ID" value="AIC14944.1"/>
    <property type="molecule type" value="Genomic_DNA"/>
</dbReference>
<keyword evidence="2" id="KW-1185">Reference proteome</keyword>
<organism evidence="1 2">
    <name type="scientific">Nitrososphaera viennensis EN76</name>
    <dbReference type="NCBI Taxonomy" id="926571"/>
    <lineage>
        <taxon>Archaea</taxon>
        <taxon>Nitrososphaerota</taxon>
        <taxon>Nitrososphaeria</taxon>
        <taxon>Nitrososphaerales</taxon>
        <taxon>Nitrososphaeraceae</taxon>
        <taxon>Nitrososphaera</taxon>
    </lineage>
</organism>
<protein>
    <submittedName>
        <fullName evidence="1">Uncharacterized protein</fullName>
    </submittedName>
</protein>
<evidence type="ECO:0000313" key="1">
    <source>
        <dbReference type="EMBL" id="AIC14944.1"/>
    </source>
</evidence>
<proteinExistence type="predicted"/>
<accession>A0A060HE69</accession>
<evidence type="ECO:0000313" key="2">
    <source>
        <dbReference type="Proteomes" id="UP000027093"/>
    </source>
</evidence>
<dbReference type="HOGENOM" id="CLU_3194632_0_0_2"/>
<reference evidence="1 2" key="1">
    <citation type="journal article" date="2014" name="Int. J. Syst. Evol. Microbiol.">
        <title>Nitrososphaera viennensis gen. nov., sp. nov., an aerobic and mesophilic, ammonia-oxidizing archaeon from soil and a member of the archaeal phylum Thaumarchaeota.</title>
        <authorList>
            <person name="Stieglmeier M."/>
            <person name="Klingl A."/>
            <person name="Alves R.J."/>
            <person name="Rittmann S.K."/>
            <person name="Melcher M."/>
            <person name="Leisch N."/>
            <person name="Schleper C."/>
        </authorList>
    </citation>
    <scope>NUCLEOTIDE SEQUENCE [LARGE SCALE GENOMIC DNA]</scope>
    <source>
        <strain evidence="1">EN76</strain>
    </source>
</reference>
<gene>
    <name evidence="1" type="ORF">NVIE_007340</name>
</gene>
<dbReference type="STRING" id="926571.NVIE_007340"/>
<dbReference type="KEGG" id="nvn:NVIE_007340"/>
<sequence>MHLVWIACDKRQLNIDPYPELAEYWINDLWPIYMDRLPAACKEEE</sequence>
<name>A0A060HE69_9ARCH</name>